<evidence type="ECO:0000256" key="6">
    <source>
        <dbReference type="SAM" id="Phobius"/>
    </source>
</evidence>
<gene>
    <name evidence="7" type="ORF">NCGR_LOCUS29647</name>
</gene>
<dbReference type="GO" id="GO:0009734">
    <property type="term" value="P:auxin-activated signaling pathway"/>
    <property type="evidence" value="ECO:0007669"/>
    <property type="project" value="InterPro"/>
</dbReference>
<comment type="caution">
    <text evidence="7">The sequence shown here is derived from an EMBL/GenBank/DDBJ whole genome shotgun (WGS) entry which is preliminary data.</text>
</comment>
<evidence type="ECO:0000313" key="7">
    <source>
        <dbReference type="EMBL" id="CAD6245244.1"/>
    </source>
</evidence>
<name>A0A811PI08_9POAL</name>
<dbReference type="InterPro" id="IPR044991">
    <property type="entry name" value="TET_plant"/>
</dbReference>
<feature type="transmembrane region" description="Helical" evidence="6">
    <location>
        <begin position="74"/>
        <end position="98"/>
    </location>
</feature>
<dbReference type="InterPro" id="IPR018499">
    <property type="entry name" value="Tetraspanin/Peripherin"/>
</dbReference>
<protein>
    <recommendedName>
        <fullName evidence="9">Senescence-associated protein</fullName>
    </recommendedName>
</protein>
<dbReference type="EMBL" id="CAJGYO010000007">
    <property type="protein sequence ID" value="CAD6245244.1"/>
    <property type="molecule type" value="Genomic_DNA"/>
</dbReference>
<keyword evidence="3 6" id="KW-0812">Transmembrane</keyword>
<accession>A0A811PI08</accession>
<dbReference type="AlphaFoldDB" id="A0A811PI08"/>
<keyword evidence="8" id="KW-1185">Reference proteome</keyword>
<evidence type="ECO:0000256" key="4">
    <source>
        <dbReference type="ARBA" id="ARBA00022989"/>
    </source>
</evidence>
<dbReference type="InterPro" id="IPR018503">
    <property type="entry name" value="Tetraspanin_CS"/>
</dbReference>
<comment type="subcellular location">
    <subcellularLocation>
        <location evidence="1">Membrane</location>
        <topology evidence="1">Multi-pass membrane protein</topology>
    </subcellularLocation>
</comment>
<keyword evidence="4 6" id="KW-1133">Transmembrane helix</keyword>
<reference evidence="7" key="1">
    <citation type="submission" date="2020-10" db="EMBL/GenBank/DDBJ databases">
        <authorList>
            <person name="Han B."/>
            <person name="Lu T."/>
            <person name="Zhao Q."/>
            <person name="Huang X."/>
            <person name="Zhao Y."/>
        </authorList>
    </citation>
    <scope>NUCLEOTIDE SEQUENCE</scope>
</reference>
<dbReference type="GO" id="GO:0016020">
    <property type="term" value="C:membrane"/>
    <property type="evidence" value="ECO:0007669"/>
    <property type="project" value="UniProtKB-SubCell"/>
</dbReference>
<evidence type="ECO:0000256" key="3">
    <source>
        <dbReference type="ARBA" id="ARBA00022692"/>
    </source>
</evidence>
<dbReference type="Proteomes" id="UP000604825">
    <property type="component" value="Unassembled WGS sequence"/>
</dbReference>
<dbReference type="OrthoDB" id="1892640at2759"/>
<keyword evidence="5 6" id="KW-0472">Membrane</keyword>
<dbReference type="PROSITE" id="PS00421">
    <property type="entry name" value="TM4_1"/>
    <property type="match status" value="1"/>
</dbReference>
<feature type="transmembrane region" description="Helical" evidence="6">
    <location>
        <begin position="242"/>
        <end position="263"/>
    </location>
</feature>
<evidence type="ECO:0008006" key="9">
    <source>
        <dbReference type="Google" id="ProtNLM"/>
    </source>
</evidence>
<feature type="transmembrane region" description="Helical" evidence="6">
    <location>
        <begin position="12"/>
        <end position="31"/>
    </location>
</feature>
<feature type="transmembrane region" description="Helical" evidence="6">
    <location>
        <begin position="43"/>
        <end position="67"/>
    </location>
</feature>
<evidence type="ECO:0000313" key="8">
    <source>
        <dbReference type="Proteomes" id="UP000604825"/>
    </source>
</evidence>
<dbReference type="Pfam" id="PF00335">
    <property type="entry name" value="Tetraspanin"/>
    <property type="match status" value="1"/>
</dbReference>
<proteinExistence type="inferred from homology"/>
<dbReference type="PANTHER" id="PTHR32191">
    <property type="entry name" value="TETRASPANIN-8-RELATED"/>
    <property type="match status" value="1"/>
</dbReference>
<comment type="similarity">
    <text evidence="2">Belongs to the tetraspanin (TM4SF) family.</text>
</comment>
<evidence type="ECO:0000256" key="5">
    <source>
        <dbReference type="ARBA" id="ARBA00023136"/>
    </source>
</evidence>
<evidence type="ECO:0000256" key="2">
    <source>
        <dbReference type="ARBA" id="ARBA00006840"/>
    </source>
</evidence>
<evidence type="ECO:0000256" key="1">
    <source>
        <dbReference type="ARBA" id="ARBA00004141"/>
    </source>
</evidence>
<sequence>MAIRMSNNVIRAVTLVMLLLSVPIIVAGVWLRSRADGTECDHFLSTPAIALGTALMAVSLAGLAGACCRATWLLWLYLLAMLAFIVALLCFTVFAFVVTDKGAGEAVSGAGYKEYRLGDYSTWLRRHVEGRRTWARIRSCLADAHVCRRLLEEESKDKDAAAGLARLGLSPVESGCCKPPASCNFTYAGGTEWTKTKAAAGAGSADSDCGAWSNDEDDLCYGCQSCKAGVVDALKRDWKRAAIVNVVILAFVVIVYSVGCCAFRNSRRDNYAYHSGRGWRRGGDDA</sequence>
<organism evidence="7 8">
    <name type="scientific">Miscanthus lutarioriparius</name>
    <dbReference type="NCBI Taxonomy" id="422564"/>
    <lineage>
        <taxon>Eukaryota</taxon>
        <taxon>Viridiplantae</taxon>
        <taxon>Streptophyta</taxon>
        <taxon>Embryophyta</taxon>
        <taxon>Tracheophyta</taxon>
        <taxon>Spermatophyta</taxon>
        <taxon>Magnoliopsida</taxon>
        <taxon>Liliopsida</taxon>
        <taxon>Poales</taxon>
        <taxon>Poaceae</taxon>
        <taxon>PACMAD clade</taxon>
        <taxon>Panicoideae</taxon>
        <taxon>Andropogonodae</taxon>
        <taxon>Andropogoneae</taxon>
        <taxon>Saccharinae</taxon>
        <taxon>Miscanthus</taxon>
    </lineage>
</organism>